<evidence type="ECO:0000256" key="11">
    <source>
        <dbReference type="RuleBase" id="RU000554"/>
    </source>
</evidence>
<dbReference type="NCBIfam" id="TIGR01464">
    <property type="entry name" value="hemE"/>
    <property type="match status" value="1"/>
</dbReference>
<dbReference type="GO" id="GO:0004853">
    <property type="term" value="F:uroporphyrinogen decarboxylase activity"/>
    <property type="evidence" value="ECO:0007669"/>
    <property type="project" value="UniProtKB-UniRule"/>
</dbReference>
<comment type="caution">
    <text evidence="14">The sequence shown here is derived from an EMBL/GenBank/DDBJ whole genome shotgun (WGS) entry which is preliminary data.</text>
</comment>
<feature type="site" description="Transition state stabilizer" evidence="10">
    <location>
        <position position="80"/>
    </location>
</feature>
<accession>A0A7C3DUA4</accession>
<feature type="domain" description="Uroporphyrinogen decarboxylase (URO-D)" evidence="13">
    <location>
        <begin position="26"/>
        <end position="35"/>
    </location>
</feature>
<dbReference type="EMBL" id="DSWI01000018">
    <property type="protein sequence ID" value="HFG20833.1"/>
    <property type="molecule type" value="Genomic_DNA"/>
</dbReference>
<evidence type="ECO:0000259" key="13">
    <source>
        <dbReference type="PROSITE" id="PS00906"/>
    </source>
</evidence>
<feature type="binding site" evidence="10">
    <location>
        <position position="156"/>
    </location>
    <ligand>
        <name>substrate</name>
    </ligand>
</feature>
<dbReference type="SUPFAM" id="SSF51726">
    <property type="entry name" value="UROD/MetE-like"/>
    <property type="match status" value="1"/>
</dbReference>
<evidence type="ECO:0000256" key="6">
    <source>
        <dbReference type="ARBA" id="ARBA00022490"/>
    </source>
</evidence>
<dbReference type="UniPathway" id="UPA00251">
    <property type="reaction ID" value="UER00321"/>
</dbReference>
<dbReference type="InterPro" id="IPR000257">
    <property type="entry name" value="Uroporphyrinogen_deCOase"/>
</dbReference>
<feature type="binding site" evidence="10">
    <location>
        <position position="323"/>
    </location>
    <ligand>
        <name>substrate</name>
    </ligand>
</feature>
<dbReference type="InterPro" id="IPR006361">
    <property type="entry name" value="Uroporphyrinogen_deCO2ase_HemE"/>
</dbReference>
<evidence type="ECO:0000256" key="1">
    <source>
        <dbReference type="ARBA" id="ARBA00004514"/>
    </source>
</evidence>
<dbReference type="Pfam" id="PF01208">
    <property type="entry name" value="URO-D"/>
    <property type="match status" value="1"/>
</dbReference>
<gene>
    <name evidence="10 14" type="primary">hemE</name>
    <name evidence="14" type="ORF">ENS82_08980</name>
</gene>
<comment type="similarity">
    <text evidence="3 10 12">Belongs to the uroporphyrinogen decarboxylase family.</text>
</comment>
<dbReference type="PANTHER" id="PTHR21091">
    <property type="entry name" value="METHYLTETRAHYDROFOLATE:HOMOCYSTEINE METHYLTRANSFERASE RELATED"/>
    <property type="match status" value="1"/>
</dbReference>
<dbReference type="EC" id="4.1.1.37" evidence="5 10"/>
<keyword evidence="8 10" id="KW-0456">Lyase</keyword>
<feature type="binding site" evidence="10">
    <location>
        <begin position="31"/>
        <end position="35"/>
    </location>
    <ligand>
        <name>substrate</name>
    </ligand>
</feature>
<name>A0A7C3DUA4_MEIRU</name>
<protein>
    <recommendedName>
        <fullName evidence="5 10">Uroporphyrinogen decarboxylase</fullName>
        <shortName evidence="10">UPD</shortName>
        <shortName evidence="10">URO-D</shortName>
        <ecNumber evidence="5 10">4.1.1.37</ecNumber>
    </recommendedName>
</protein>
<evidence type="ECO:0000256" key="12">
    <source>
        <dbReference type="RuleBase" id="RU004169"/>
    </source>
</evidence>
<comment type="subunit">
    <text evidence="4 10">Homodimer.</text>
</comment>
<evidence type="ECO:0000256" key="4">
    <source>
        <dbReference type="ARBA" id="ARBA00011738"/>
    </source>
</evidence>
<dbReference type="InterPro" id="IPR038071">
    <property type="entry name" value="UROD/MetE-like_sf"/>
</dbReference>
<evidence type="ECO:0000256" key="3">
    <source>
        <dbReference type="ARBA" id="ARBA00009935"/>
    </source>
</evidence>
<evidence type="ECO:0000256" key="7">
    <source>
        <dbReference type="ARBA" id="ARBA00022793"/>
    </source>
</evidence>
<dbReference type="PROSITE" id="PS00906">
    <property type="entry name" value="UROD_1"/>
    <property type="match status" value="1"/>
</dbReference>
<evidence type="ECO:0000256" key="2">
    <source>
        <dbReference type="ARBA" id="ARBA00004804"/>
    </source>
</evidence>
<evidence type="ECO:0000256" key="10">
    <source>
        <dbReference type="HAMAP-Rule" id="MF_00218"/>
    </source>
</evidence>
<evidence type="ECO:0000256" key="8">
    <source>
        <dbReference type="ARBA" id="ARBA00023239"/>
    </source>
</evidence>
<dbReference type="GO" id="GO:0006782">
    <property type="term" value="P:protoporphyrinogen IX biosynthetic process"/>
    <property type="evidence" value="ECO:0007669"/>
    <property type="project" value="UniProtKB-UniRule"/>
</dbReference>
<feature type="binding site" evidence="10">
    <location>
        <position position="80"/>
    </location>
    <ligand>
        <name>substrate</name>
    </ligand>
</feature>
<proteinExistence type="inferred from homology"/>
<dbReference type="Gene3D" id="3.20.20.210">
    <property type="match status" value="1"/>
</dbReference>
<feature type="binding site" evidence="10">
    <location>
        <position position="211"/>
    </location>
    <ligand>
        <name>substrate</name>
    </ligand>
</feature>
<comment type="pathway">
    <text evidence="2 10 11">Porphyrin-containing compound metabolism; protoporphyrin-IX biosynthesis; coproporphyrinogen-III from 5-aminolevulinate: step 4/4.</text>
</comment>
<reference evidence="14" key="1">
    <citation type="journal article" date="2020" name="mSystems">
        <title>Genome- and Community-Level Interaction Insights into Carbon Utilization and Element Cycling Functions of Hydrothermarchaeota in Hydrothermal Sediment.</title>
        <authorList>
            <person name="Zhou Z."/>
            <person name="Liu Y."/>
            <person name="Xu W."/>
            <person name="Pan J."/>
            <person name="Luo Z.H."/>
            <person name="Li M."/>
        </authorList>
    </citation>
    <scope>NUCLEOTIDE SEQUENCE [LARGE SCALE GENOMIC DNA]</scope>
    <source>
        <strain evidence="14">SpSt-524</strain>
    </source>
</reference>
<dbReference type="HAMAP" id="MF_00218">
    <property type="entry name" value="URO_D"/>
    <property type="match status" value="1"/>
</dbReference>
<keyword evidence="6 10" id="KW-0963">Cytoplasm</keyword>
<dbReference type="GO" id="GO:0005829">
    <property type="term" value="C:cytosol"/>
    <property type="evidence" value="ECO:0007669"/>
    <property type="project" value="UniProtKB-SubCell"/>
</dbReference>
<evidence type="ECO:0000256" key="5">
    <source>
        <dbReference type="ARBA" id="ARBA00012288"/>
    </source>
</evidence>
<dbReference type="FunFam" id="3.20.20.210:FF:000008">
    <property type="entry name" value="Uroporphyrinogen decarboxylase"/>
    <property type="match status" value="1"/>
</dbReference>
<keyword evidence="7 10" id="KW-0210">Decarboxylase</keyword>
<comment type="subcellular location">
    <subcellularLocation>
        <location evidence="1">Cytoplasm</location>
        <location evidence="1">Cytosol</location>
    </subcellularLocation>
</comment>
<evidence type="ECO:0000313" key="14">
    <source>
        <dbReference type="EMBL" id="HFG20833.1"/>
    </source>
</evidence>
<comment type="caution">
    <text evidence="10">Lacks conserved residue(s) required for the propagation of feature annotation.</text>
</comment>
<dbReference type="CDD" id="cd00717">
    <property type="entry name" value="URO-D"/>
    <property type="match status" value="1"/>
</dbReference>
<evidence type="ECO:0000256" key="9">
    <source>
        <dbReference type="ARBA" id="ARBA00023244"/>
    </source>
</evidence>
<dbReference type="PANTHER" id="PTHR21091:SF169">
    <property type="entry name" value="UROPORPHYRINOGEN DECARBOXYLASE"/>
    <property type="match status" value="1"/>
</dbReference>
<keyword evidence="9 10" id="KW-0627">Porphyrin biosynthesis</keyword>
<comment type="catalytic activity">
    <reaction evidence="10 11">
        <text>uroporphyrinogen III + 4 H(+) = coproporphyrinogen III + 4 CO2</text>
        <dbReference type="Rhea" id="RHEA:19865"/>
        <dbReference type="ChEBI" id="CHEBI:15378"/>
        <dbReference type="ChEBI" id="CHEBI:16526"/>
        <dbReference type="ChEBI" id="CHEBI:57308"/>
        <dbReference type="ChEBI" id="CHEBI:57309"/>
        <dbReference type="EC" id="4.1.1.37"/>
    </reaction>
</comment>
<comment type="function">
    <text evidence="10">Catalyzes the decarboxylation of four acetate groups of uroporphyrinogen-III to yield coproporphyrinogen-III.</text>
</comment>
<dbReference type="AlphaFoldDB" id="A0A7C3DUA4"/>
<organism evidence="14">
    <name type="scientific">Meiothermus ruber</name>
    <dbReference type="NCBI Taxonomy" id="277"/>
    <lineage>
        <taxon>Bacteria</taxon>
        <taxon>Thermotogati</taxon>
        <taxon>Deinococcota</taxon>
        <taxon>Deinococci</taxon>
        <taxon>Thermales</taxon>
        <taxon>Thermaceae</taxon>
        <taxon>Meiothermus</taxon>
    </lineage>
</organism>
<sequence length="352" mass="39084">MSATNTQTQNALFLRAAWGEDTPRAPIWLMRQAGRYLPEYRAIKARASFWEMVRTPELAAEVTLQPLRRFPLDAAILFSDIMTPLPAMGVHIEFNPGPVVAEPLRTQGQLEALRLPETQEIAPYVAEAIRLVRRELAGKPVALIGFAGAPLTLATYLVQGSGSKDYEEFRAFLRQEPHLAHQLLQKLTELTIRYLRMQIEAGAEAVQLFDSWAGLHDPDTYRTFGLPYNQKVLSALAGLGVPRIYLAVGASHLYPLLALLPCEAVSVDWRLSLAQVRPFFPAHTLQGNLDPAVLLAPLEVITREAHKVLRAGLGGPHIFNLGHGVIRTTPPEHVAHLVEVVHQFNRHSEEPA</sequence>